<gene>
    <name evidence="2" type="ORF">LVIROSA_LOCUS24742</name>
</gene>
<feature type="region of interest" description="Disordered" evidence="1">
    <location>
        <begin position="1"/>
        <end position="20"/>
    </location>
</feature>
<organism evidence="2 3">
    <name type="scientific">Lactuca virosa</name>
    <dbReference type="NCBI Taxonomy" id="75947"/>
    <lineage>
        <taxon>Eukaryota</taxon>
        <taxon>Viridiplantae</taxon>
        <taxon>Streptophyta</taxon>
        <taxon>Embryophyta</taxon>
        <taxon>Tracheophyta</taxon>
        <taxon>Spermatophyta</taxon>
        <taxon>Magnoliopsida</taxon>
        <taxon>eudicotyledons</taxon>
        <taxon>Gunneridae</taxon>
        <taxon>Pentapetalae</taxon>
        <taxon>asterids</taxon>
        <taxon>campanulids</taxon>
        <taxon>Asterales</taxon>
        <taxon>Asteraceae</taxon>
        <taxon>Cichorioideae</taxon>
        <taxon>Cichorieae</taxon>
        <taxon>Lactucinae</taxon>
        <taxon>Lactuca</taxon>
    </lineage>
</organism>
<proteinExistence type="predicted"/>
<dbReference type="PANTHER" id="PTHR34130">
    <property type="entry name" value="OS08G0243800 PROTEIN"/>
    <property type="match status" value="1"/>
</dbReference>
<evidence type="ECO:0000256" key="1">
    <source>
        <dbReference type="SAM" id="MobiDB-lite"/>
    </source>
</evidence>
<feature type="region of interest" description="Disordered" evidence="1">
    <location>
        <begin position="33"/>
        <end position="54"/>
    </location>
</feature>
<name>A0AAU9NLG3_9ASTR</name>
<feature type="compositionally biased region" description="Low complexity" evidence="1">
    <location>
        <begin position="43"/>
        <end position="54"/>
    </location>
</feature>
<protein>
    <submittedName>
        <fullName evidence="2">Uncharacterized protein</fullName>
    </submittedName>
</protein>
<dbReference type="EMBL" id="CAKMRJ010004445">
    <property type="protein sequence ID" value="CAH1438480.1"/>
    <property type="molecule type" value="Genomic_DNA"/>
</dbReference>
<accession>A0AAU9NLG3</accession>
<dbReference type="AlphaFoldDB" id="A0AAU9NLG3"/>
<evidence type="ECO:0000313" key="3">
    <source>
        <dbReference type="Proteomes" id="UP001157418"/>
    </source>
</evidence>
<reference evidence="2 3" key="1">
    <citation type="submission" date="2022-01" db="EMBL/GenBank/DDBJ databases">
        <authorList>
            <person name="Xiong W."/>
            <person name="Schranz E."/>
        </authorList>
    </citation>
    <scope>NUCLEOTIDE SEQUENCE [LARGE SCALE GENOMIC DNA]</scope>
</reference>
<keyword evidence="3" id="KW-1185">Reference proteome</keyword>
<dbReference type="Proteomes" id="UP001157418">
    <property type="component" value="Unassembled WGS sequence"/>
</dbReference>
<comment type="caution">
    <text evidence="2">The sequence shown here is derived from an EMBL/GenBank/DDBJ whole genome shotgun (WGS) entry which is preliminary data.</text>
</comment>
<sequence>MNTQICNTMEDHSHDADETLSLSDLHIKDDAIDSEEVSKANHSSSSSSSSSSTSFDQNFLGFFSEEWSRDPSYNASPENFIFCGKVVSSKTSIAGIRKTETKNQVSPLFRSSSDSFRFMPLKTASKPSTPRSKSFPNRLPKSSSCKSKWQVFMFGFGSGKFPTKMDMSDIKTRQFRRKSTVTVSQWVDDGKDECVGRRSGKKGWWRLVDVLGCSGGYDKDTMVVI</sequence>
<evidence type="ECO:0000313" key="2">
    <source>
        <dbReference type="EMBL" id="CAH1438480.1"/>
    </source>
</evidence>
<dbReference type="PANTHER" id="PTHR34130:SF5">
    <property type="entry name" value="OS08G0243800 PROTEIN"/>
    <property type="match status" value="1"/>
</dbReference>